<keyword evidence="6" id="KW-0460">Magnesium</keyword>
<evidence type="ECO:0000256" key="5">
    <source>
        <dbReference type="ARBA" id="ARBA00022801"/>
    </source>
</evidence>
<evidence type="ECO:0000313" key="7">
    <source>
        <dbReference type="EMBL" id="CAD9578798.1"/>
    </source>
</evidence>
<accession>A0A7S2KLY3</accession>
<dbReference type="SUPFAM" id="SSF50324">
    <property type="entry name" value="Inorganic pyrophosphatase"/>
    <property type="match status" value="1"/>
</dbReference>
<dbReference type="GO" id="GO:0000287">
    <property type="term" value="F:magnesium ion binding"/>
    <property type="evidence" value="ECO:0007669"/>
    <property type="project" value="InterPro"/>
</dbReference>
<dbReference type="EMBL" id="HBGY01014950">
    <property type="protein sequence ID" value="CAD9578798.1"/>
    <property type="molecule type" value="Transcribed_RNA"/>
</dbReference>
<dbReference type="InterPro" id="IPR008162">
    <property type="entry name" value="Pyrophosphatase"/>
</dbReference>
<comment type="similarity">
    <text evidence="2">Belongs to the PPase family.</text>
</comment>
<dbReference type="GO" id="GO:0005737">
    <property type="term" value="C:cytoplasm"/>
    <property type="evidence" value="ECO:0007669"/>
    <property type="project" value="InterPro"/>
</dbReference>
<keyword evidence="4" id="KW-0479">Metal-binding</keyword>
<dbReference type="GO" id="GO:0006796">
    <property type="term" value="P:phosphate-containing compound metabolic process"/>
    <property type="evidence" value="ECO:0007669"/>
    <property type="project" value="InterPro"/>
</dbReference>
<evidence type="ECO:0000256" key="4">
    <source>
        <dbReference type="ARBA" id="ARBA00022723"/>
    </source>
</evidence>
<evidence type="ECO:0000256" key="6">
    <source>
        <dbReference type="ARBA" id="ARBA00022842"/>
    </source>
</evidence>
<dbReference type="PANTHER" id="PTHR10286">
    <property type="entry name" value="INORGANIC PYROPHOSPHATASE"/>
    <property type="match status" value="1"/>
</dbReference>
<dbReference type="EC" id="3.6.1.1" evidence="3"/>
<dbReference type="Pfam" id="PF00719">
    <property type="entry name" value="Pyrophosphatase"/>
    <property type="match status" value="1"/>
</dbReference>
<gene>
    <name evidence="7" type="ORF">LDAN0321_LOCUS9691</name>
</gene>
<organism evidence="7">
    <name type="scientific">Leptocylindrus danicus</name>
    <dbReference type="NCBI Taxonomy" id="163516"/>
    <lineage>
        <taxon>Eukaryota</taxon>
        <taxon>Sar</taxon>
        <taxon>Stramenopiles</taxon>
        <taxon>Ochrophyta</taxon>
        <taxon>Bacillariophyta</taxon>
        <taxon>Coscinodiscophyceae</taxon>
        <taxon>Chaetocerotophycidae</taxon>
        <taxon>Leptocylindrales</taxon>
        <taxon>Leptocylindraceae</taxon>
        <taxon>Leptocylindrus</taxon>
    </lineage>
</organism>
<comment type="cofactor">
    <cofactor evidence="1">
        <name>Mg(2+)</name>
        <dbReference type="ChEBI" id="CHEBI:18420"/>
    </cofactor>
</comment>
<evidence type="ECO:0000256" key="1">
    <source>
        <dbReference type="ARBA" id="ARBA00001946"/>
    </source>
</evidence>
<dbReference type="PROSITE" id="PS00387">
    <property type="entry name" value="PPASE"/>
    <property type="match status" value="1"/>
</dbReference>
<dbReference type="InterPro" id="IPR036649">
    <property type="entry name" value="Pyrophosphatase_sf"/>
</dbReference>
<protein>
    <recommendedName>
        <fullName evidence="3">inorganic diphosphatase</fullName>
        <ecNumber evidence="3">3.6.1.1</ecNumber>
    </recommendedName>
</protein>
<proteinExistence type="inferred from homology"/>
<dbReference type="GO" id="GO:0004427">
    <property type="term" value="F:inorganic diphosphate phosphatase activity"/>
    <property type="evidence" value="ECO:0007669"/>
    <property type="project" value="UniProtKB-EC"/>
</dbReference>
<keyword evidence="5" id="KW-0378">Hydrolase</keyword>
<reference evidence="7" key="1">
    <citation type="submission" date="2021-01" db="EMBL/GenBank/DDBJ databases">
        <authorList>
            <person name="Corre E."/>
            <person name="Pelletier E."/>
            <person name="Niang G."/>
            <person name="Scheremetjew M."/>
            <person name="Finn R."/>
            <person name="Kale V."/>
            <person name="Holt S."/>
            <person name="Cochrane G."/>
            <person name="Meng A."/>
            <person name="Brown T."/>
            <person name="Cohen L."/>
        </authorList>
    </citation>
    <scope>NUCLEOTIDE SEQUENCE</scope>
    <source>
        <strain evidence="7">B650</strain>
    </source>
</reference>
<dbReference type="AlphaFoldDB" id="A0A7S2KLY3"/>
<dbReference type="Gene3D" id="3.90.80.10">
    <property type="entry name" value="Inorganic pyrophosphatase"/>
    <property type="match status" value="1"/>
</dbReference>
<evidence type="ECO:0000256" key="3">
    <source>
        <dbReference type="ARBA" id="ARBA00012146"/>
    </source>
</evidence>
<dbReference type="CDD" id="cd00412">
    <property type="entry name" value="pyrophosphatase"/>
    <property type="match status" value="1"/>
</dbReference>
<name>A0A7S2KLY3_9STRA</name>
<evidence type="ECO:0000256" key="2">
    <source>
        <dbReference type="ARBA" id="ARBA00006220"/>
    </source>
</evidence>
<sequence length="249" mass="27767">MSSSRTCLAAAATASFSTEQIGESATEEFRLAFKDESGATISPWHDIPLKNEDGAYNMVVEIPRYTKAKMEVATKEESNPIAQDIKKGKLRDYHGPIFWNYGCFPQTWENPNDEHPELKVFGDDDPIDVVEIGGKAIDMGSVAPVKILGVIAMIDDGELDWKVLAISTDDPLAAEYNDIDDVPESVKSGVREWFRWYKTPDDKPLNGFGFDEKFLNVAETEKVIEETHEAWKALREGTTDAGKLWTGTN</sequence>